<keyword evidence="1" id="KW-0732">Signal</keyword>
<accession>A0A6B0UG69</accession>
<proteinExistence type="predicted"/>
<name>A0A6B0UG69_IXORI</name>
<organism evidence="2">
    <name type="scientific">Ixodes ricinus</name>
    <name type="common">Common tick</name>
    <name type="synonym">Acarus ricinus</name>
    <dbReference type="NCBI Taxonomy" id="34613"/>
    <lineage>
        <taxon>Eukaryota</taxon>
        <taxon>Metazoa</taxon>
        <taxon>Ecdysozoa</taxon>
        <taxon>Arthropoda</taxon>
        <taxon>Chelicerata</taxon>
        <taxon>Arachnida</taxon>
        <taxon>Acari</taxon>
        <taxon>Parasitiformes</taxon>
        <taxon>Ixodida</taxon>
        <taxon>Ixodoidea</taxon>
        <taxon>Ixodidae</taxon>
        <taxon>Ixodinae</taxon>
        <taxon>Ixodes</taxon>
    </lineage>
</organism>
<dbReference type="EMBL" id="GIFC01006657">
    <property type="protein sequence ID" value="MXU88740.1"/>
    <property type="molecule type" value="Transcribed_RNA"/>
</dbReference>
<protein>
    <submittedName>
        <fullName evidence="2">Putative secreted protein</fullName>
    </submittedName>
</protein>
<evidence type="ECO:0000256" key="1">
    <source>
        <dbReference type="SAM" id="SignalP"/>
    </source>
</evidence>
<dbReference type="AlphaFoldDB" id="A0A6B0UG69"/>
<reference evidence="2" key="1">
    <citation type="submission" date="2019-12" db="EMBL/GenBank/DDBJ databases">
        <title>An insight into the sialome of adult female Ixodes ricinus ticks feeding for 6 days.</title>
        <authorList>
            <person name="Perner J."/>
            <person name="Ribeiro J.M.C."/>
        </authorList>
    </citation>
    <scope>NUCLEOTIDE SEQUENCE</scope>
    <source>
        <strain evidence="2">Semi-engorged</strain>
        <tissue evidence="2">Salivary glands</tissue>
    </source>
</reference>
<sequence>MTAFLVFYVLFSFFSHSFACLGPPTPQIYFSPDYIMGCVHMDATEQCKELRGNQSHAPSVLPTQSVVVLPRSSRTADGKLANAVMGRIELKLAAYFYSKEWPK</sequence>
<feature type="signal peptide" evidence="1">
    <location>
        <begin position="1"/>
        <end position="19"/>
    </location>
</feature>
<evidence type="ECO:0000313" key="2">
    <source>
        <dbReference type="EMBL" id="MXU88740.1"/>
    </source>
</evidence>
<feature type="chain" id="PRO_5025582580" evidence="1">
    <location>
        <begin position="20"/>
        <end position="103"/>
    </location>
</feature>